<dbReference type="InterPro" id="IPR000515">
    <property type="entry name" value="MetI-like"/>
</dbReference>
<feature type="transmembrane region" description="Helical" evidence="9">
    <location>
        <begin position="249"/>
        <end position="267"/>
    </location>
</feature>
<evidence type="ECO:0000256" key="9">
    <source>
        <dbReference type="RuleBase" id="RU363032"/>
    </source>
</evidence>
<keyword evidence="12" id="KW-1185">Reference proteome</keyword>
<dbReference type="SUPFAM" id="SSF161098">
    <property type="entry name" value="MetI-like"/>
    <property type="match status" value="1"/>
</dbReference>
<feature type="transmembrane region" description="Helical" evidence="9">
    <location>
        <begin position="133"/>
        <end position="157"/>
    </location>
</feature>
<keyword evidence="6 9" id="KW-1133">Transmembrane helix</keyword>
<dbReference type="PANTHER" id="PTHR30043">
    <property type="entry name" value="PHOSPHONATES TRANSPORT SYSTEM PERMEASE PROTEIN"/>
    <property type="match status" value="1"/>
</dbReference>
<evidence type="ECO:0000256" key="8">
    <source>
        <dbReference type="ARBA" id="ARBA00023136"/>
    </source>
</evidence>
<keyword evidence="2 9" id="KW-0813">Transport</keyword>
<comment type="subcellular location">
    <subcellularLocation>
        <location evidence="1 9">Cell membrane</location>
        <topology evidence="1 9">Multi-pass membrane protein</topology>
    </subcellularLocation>
</comment>
<dbReference type="EMBL" id="CP138333">
    <property type="protein sequence ID" value="WZX30338.1"/>
    <property type="molecule type" value="Genomic_DNA"/>
</dbReference>
<keyword evidence="4" id="KW-0533">Nickel</keyword>
<evidence type="ECO:0000256" key="6">
    <source>
        <dbReference type="ARBA" id="ARBA00022989"/>
    </source>
</evidence>
<dbReference type="RefSeq" id="WP_342388857.1">
    <property type="nucleotide sequence ID" value="NZ_CP138333.2"/>
</dbReference>
<keyword evidence="8 9" id="KW-0472">Membrane</keyword>
<name>A0ABZ3CLU3_9STAP</name>
<sequence>MMDSHLETTGNGKIKINKANRGQMRFRALMIGTLLFTIIGFFLLDYQGLELVPAIIGTLDNLKTMFLTPQFNQVTFGTAMWQVLVTLSLAFLSTVIGAVISLFLAFGTAMNLSKPWLSMTIKTFITVIRAVPTVLWVLIFAIAAGLGSVAAVIGMLFHSVAYLVKAYSEAFEEIDAGKIEALRATGSSYTHILFQVVLPQTKSYLIAWTFLRFETNFGIAVAMGAAAGAGGIGYELFMSSTFYYDMHEVGMITYLILIVAILLELVANRLKQAA</sequence>
<reference evidence="12" key="1">
    <citation type="submission" date="2023-10" db="EMBL/GenBank/DDBJ databases">
        <title>Genome analysis and identification of Salinococcus sp. Bachu38 nov., a PGPR from the rhizosphere of Tamarix.</title>
        <authorList>
            <person name="Liang Z."/>
            <person name="Zhang X."/>
            <person name="Jia J."/>
            <person name="Chen X."/>
            <person name="Wang Y."/>
            <person name="Wang Q."/>
            <person name="Wang R."/>
        </authorList>
    </citation>
    <scope>NUCLEOTIDE SEQUENCE [LARGE SCALE GENOMIC DNA]</scope>
    <source>
        <strain evidence="12">Bachu38</strain>
    </source>
</reference>
<gene>
    <name evidence="11" type="ORF">RQP18_03890</name>
</gene>
<dbReference type="PANTHER" id="PTHR30043:SF1">
    <property type="entry name" value="ABC TRANSPORT SYSTEM PERMEASE PROTEIN P69"/>
    <property type="match status" value="1"/>
</dbReference>
<keyword evidence="7" id="KW-0406">Ion transport</keyword>
<evidence type="ECO:0000313" key="12">
    <source>
        <dbReference type="Proteomes" id="UP001455384"/>
    </source>
</evidence>
<evidence type="ECO:0000256" key="4">
    <source>
        <dbReference type="ARBA" id="ARBA00022596"/>
    </source>
</evidence>
<evidence type="ECO:0000256" key="2">
    <source>
        <dbReference type="ARBA" id="ARBA00022448"/>
    </source>
</evidence>
<evidence type="ECO:0000313" key="11">
    <source>
        <dbReference type="EMBL" id="WZX30338.1"/>
    </source>
</evidence>
<dbReference type="PROSITE" id="PS50928">
    <property type="entry name" value="ABC_TM1"/>
    <property type="match status" value="1"/>
</dbReference>
<evidence type="ECO:0000259" key="10">
    <source>
        <dbReference type="PROSITE" id="PS50928"/>
    </source>
</evidence>
<evidence type="ECO:0000256" key="7">
    <source>
        <dbReference type="ARBA" id="ARBA00023112"/>
    </source>
</evidence>
<dbReference type="InterPro" id="IPR035906">
    <property type="entry name" value="MetI-like_sf"/>
</dbReference>
<accession>A0ABZ3CLU3</accession>
<evidence type="ECO:0000256" key="1">
    <source>
        <dbReference type="ARBA" id="ARBA00004651"/>
    </source>
</evidence>
<dbReference type="Proteomes" id="UP001455384">
    <property type="component" value="Chromosome"/>
</dbReference>
<feature type="transmembrane region" description="Helical" evidence="9">
    <location>
        <begin position="26"/>
        <end position="44"/>
    </location>
</feature>
<dbReference type="Gene3D" id="1.10.3720.10">
    <property type="entry name" value="MetI-like"/>
    <property type="match status" value="1"/>
</dbReference>
<keyword evidence="3" id="KW-1003">Cell membrane</keyword>
<evidence type="ECO:0000256" key="5">
    <source>
        <dbReference type="ARBA" id="ARBA00022692"/>
    </source>
</evidence>
<feature type="domain" description="ABC transmembrane type-1" evidence="10">
    <location>
        <begin position="83"/>
        <end position="267"/>
    </location>
</feature>
<feature type="transmembrane region" description="Helical" evidence="9">
    <location>
        <begin position="217"/>
        <end position="237"/>
    </location>
</feature>
<keyword evidence="5 9" id="KW-0812">Transmembrane</keyword>
<evidence type="ECO:0000256" key="3">
    <source>
        <dbReference type="ARBA" id="ARBA00022475"/>
    </source>
</evidence>
<feature type="transmembrane region" description="Helical" evidence="9">
    <location>
        <begin position="79"/>
        <end position="112"/>
    </location>
</feature>
<dbReference type="CDD" id="cd06261">
    <property type="entry name" value="TM_PBP2"/>
    <property type="match status" value="1"/>
</dbReference>
<protein>
    <submittedName>
        <fullName evidence="11">PhnE/PtxC family ABC transporter permease</fullName>
    </submittedName>
</protein>
<comment type="similarity">
    <text evidence="9">Belongs to the binding-protein-dependent transport system permease family.</text>
</comment>
<organism evidence="11 12">
    <name type="scientific">Salinicoccus bachuensis</name>
    <dbReference type="NCBI Taxonomy" id="3136731"/>
    <lineage>
        <taxon>Bacteria</taxon>
        <taxon>Bacillati</taxon>
        <taxon>Bacillota</taxon>
        <taxon>Bacilli</taxon>
        <taxon>Bacillales</taxon>
        <taxon>Staphylococcaceae</taxon>
        <taxon>Salinicoccus</taxon>
    </lineage>
</organism>
<keyword evidence="7" id="KW-0921">Nickel transport</keyword>
<dbReference type="Pfam" id="PF00528">
    <property type="entry name" value="BPD_transp_1"/>
    <property type="match status" value="1"/>
</dbReference>
<proteinExistence type="inferred from homology"/>